<reference evidence="3" key="1">
    <citation type="submission" date="2013-03" db="EMBL/GenBank/DDBJ databases">
        <title>The Genome Sequence of Anopheles minimus MINIMUS1.</title>
        <authorList>
            <consortium name="The Broad Institute Genomics Platform"/>
            <person name="Neafsey D.E."/>
            <person name="Walton C."/>
            <person name="Walker B."/>
            <person name="Young S.K."/>
            <person name="Zeng Q."/>
            <person name="Gargeya S."/>
            <person name="Fitzgerald M."/>
            <person name="Haas B."/>
            <person name="Abouelleil A."/>
            <person name="Allen A.W."/>
            <person name="Alvarado L."/>
            <person name="Arachchi H.M."/>
            <person name="Berlin A.M."/>
            <person name="Chapman S.B."/>
            <person name="Gainer-Dewar J."/>
            <person name="Goldberg J."/>
            <person name="Griggs A."/>
            <person name="Gujja S."/>
            <person name="Hansen M."/>
            <person name="Howarth C."/>
            <person name="Imamovic A."/>
            <person name="Ireland A."/>
            <person name="Larimer J."/>
            <person name="McCowan C."/>
            <person name="Murphy C."/>
            <person name="Pearson M."/>
            <person name="Poon T.W."/>
            <person name="Priest M."/>
            <person name="Roberts A."/>
            <person name="Saif S."/>
            <person name="Shea T."/>
            <person name="Sisk P."/>
            <person name="Sykes S."/>
            <person name="Wortman J."/>
            <person name="Nusbaum C."/>
            <person name="Birren B."/>
        </authorList>
    </citation>
    <scope>NUCLEOTIDE SEQUENCE [LARGE SCALE GENOMIC DNA]</scope>
    <source>
        <strain evidence="3">MINIMUS1</strain>
    </source>
</reference>
<name>A0A182WLN9_9DIPT</name>
<dbReference type="Proteomes" id="UP000075920">
    <property type="component" value="Unassembled WGS sequence"/>
</dbReference>
<dbReference type="VEuPathDB" id="VectorBase:AMIN011318"/>
<sequence length="106" mass="12267">MDRRRASPFINSELVRTVRRATGTELLRRDRLRRPVPLHAQSDTGTPRSVPFGADTNTRTTKPHKGCTGPERYGPARLMVRVMHIIVREAFISNTRFWRQSNRGRN</sequence>
<dbReference type="EnsemblMetazoa" id="AMIN011318-RA">
    <property type="protein sequence ID" value="AMIN011318-PA"/>
    <property type="gene ID" value="AMIN011318"/>
</dbReference>
<feature type="region of interest" description="Disordered" evidence="1">
    <location>
        <begin position="30"/>
        <end position="73"/>
    </location>
</feature>
<accession>A0A182WLN9</accession>
<reference evidence="2" key="2">
    <citation type="submission" date="2020-05" db="UniProtKB">
        <authorList>
            <consortium name="EnsemblMetazoa"/>
        </authorList>
    </citation>
    <scope>IDENTIFICATION</scope>
    <source>
        <strain evidence="2">MINIMUS1</strain>
    </source>
</reference>
<protein>
    <submittedName>
        <fullName evidence="2">Uncharacterized protein</fullName>
    </submittedName>
</protein>
<keyword evidence="3" id="KW-1185">Reference proteome</keyword>
<dbReference type="AlphaFoldDB" id="A0A182WLN9"/>
<proteinExistence type="predicted"/>
<evidence type="ECO:0000313" key="3">
    <source>
        <dbReference type="Proteomes" id="UP000075920"/>
    </source>
</evidence>
<evidence type="ECO:0000313" key="2">
    <source>
        <dbReference type="EnsemblMetazoa" id="AMIN011318-PA"/>
    </source>
</evidence>
<evidence type="ECO:0000256" key="1">
    <source>
        <dbReference type="SAM" id="MobiDB-lite"/>
    </source>
</evidence>
<organism evidence="2 3">
    <name type="scientific">Anopheles minimus</name>
    <dbReference type="NCBI Taxonomy" id="112268"/>
    <lineage>
        <taxon>Eukaryota</taxon>
        <taxon>Metazoa</taxon>
        <taxon>Ecdysozoa</taxon>
        <taxon>Arthropoda</taxon>
        <taxon>Hexapoda</taxon>
        <taxon>Insecta</taxon>
        <taxon>Pterygota</taxon>
        <taxon>Neoptera</taxon>
        <taxon>Endopterygota</taxon>
        <taxon>Diptera</taxon>
        <taxon>Nematocera</taxon>
        <taxon>Culicoidea</taxon>
        <taxon>Culicidae</taxon>
        <taxon>Anophelinae</taxon>
        <taxon>Anopheles</taxon>
    </lineage>
</organism>